<feature type="domain" description="Ubiquitin-like" evidence="2">
    <location>
        <begin position="305"/>
        <end position="386"/>
    </location>
</feature>
<organism evidence="3 4">
    <name type="scientific">Piloderma croceum (strain F 1598)</name>
    <dbReference type="NCBI Taxonomy" id="765440"/>
    <lineage>
        <taxon>Eukaryota</taxon>
        <taxon>Fungi</taxon>
        <taxon>Dikarya</taxon>
        <taxon>Basidiomycota</taxon>
        <taxon>Agaricomycotina</taxon>
        <taxon>Agaricomycetes</taxon>
        <taxon>Agaricomycetidae</taxon>
        <taxon>Atheliales</taxon>
        <taxon>Atheliaceae</taxon>
        <taxon>Piloderma</taxon>
    </lineage>
</organism>
<sequence>MPERQHPLEKRLAAKSRENEIIESGFGKASATNRASPTQYLETQPDSSGFYRFVILNMADNDVGRVKYLDARYSTFNQPCNQTTNYTILMISPCVSPRQPRRTAINVADTISLPISNPETSRQGVPVAYSSANSVAIVQTVVRLIEKITELLMDSRKASIGHRNLALELESLQITLTLTRLAIQMYENKPLGEILANTITPEVLGCLFVLWELFDRIDGTWVDLSITSVGGFWRRIWGVWWGGDEFPSLRRKLSYSRQSLQGLLMALHSVAWMELGNELRAGFVSLQKFHNAYHQRLPSLYHIKLDLVNVVNHVGHDISIPVIFCAAWEDFDYIIKCHCRGCAGFPFIERGDYKIIRTEDSQILGPSELESMLQPGMKLEIIIMMWQRMADRKKCPRCTYINWQVVASSSWVEWQFRIIEASRNKRSEKRDVGLAMECYVDEKPGDNGNAESRGEDRVSPAPQMRAGIKRGTSAITTQRWEDDGGIYHDDASNSDDTKFFRRIQHPP</sequence>
<dbReference type="HOGENOM" id="CLU_537599_0_0_1"/>
<keyword evidence="4" id="KW-1185">Reference proteome</keyword>
<evidence type="ECO:0000256" key="1">
    <source>
        <dbReference type="SAM" id="MobiDB-lite"/>
    </source>
</evidence>
<reference evidence="3 4" key="1">
    <citation type="submission" date="2014-04" db="EMBL/GenBank/DDBJ databases">
        <authorList>
            <consortium name="DOE Joint Genome Institute"/>
            <person name="Kuo A."/>
            <person name="Tarkka M."/>
            <person name="Buscot F."/>
            <person name="Kohler A."/>
            <person name="Nagy L.G."/>
            <person name="Floudas D."/>
            <person name="Copeland A."/>
            <person name="Barry K.W."/>
            <person name="Cichocki N."/>
            <person name="Veneault-Fourrey C."/>
            <person name="LaButti K."/>
            <person name="Lindquist E.A."/>
            <person name="Lipzen A."/>
            <person name="Lundell T."/>
            <person name="Morin E."/>
            <person name="Murat C."/>
            <person name="Sun H."/>
            <person name="Tunlid A."/>
            <person name="Henrissat B."/>
            <person name="Grigoriev I.V."/>
            <person name="Hibbett D.S."/>
            <person name="Martin F."/>
            <person name="Nordberg H.P."/>
            <person name="Cantor M.N."/>
            <person name="Hua S.X."/>
        </authorList>
    </citation>
    <scope>NUCLEOTIDE SEQUENCE [LARGE SCALE GENOMIC DNA]</scope>
    <source>
        <strain evidence="3 4">F 1598</strain>
    </source>
</reference>
<reference evidence="4" key="2">
    <citation type="submission" date="2015-01" db="EMBL/GenBank/DDBJ databases">
        <title>Evolutionary Origins and Diversification of the Mycorrhizal Mutualists.</title>
        <authorList>
            <consortium name="DOE Joint Genome Institute"/>
            <consortium name="Mycorrhizal Genomics Consortium"/>
            <person name="Kohler A."/>
            <person name="Kuo A."/>
            <person name="Nagy L.G."/>
            <person name="Floudas D."/>
            <person name="Copeland A."/>
            <person name="Barry K.W."/>
            <person name="Cichocki N."/>
            <person name="Veneault-Fourrey C."/>
            <person name="LaButti K."/>
            <person name="Lindquist E.A."/>
            <person name="Lipzen A."/>
            <person name="Lundell T."/>
            <person name="Morin E."/>
            <person name="Murat C."/>
            <person name="Riley R."/>
            <person name="Ohm R."/>
            <person name="Sun H."/>
            <person name="Tunlid A."/>
            <person name="Henrissat B."/>
            <person name="Grigoriev I.V."/>
            <person name="Hibbett D.S."/>
            <person name="Martin F."/>
        </authorList>
    </citation>
    <scope>NUCLEOTIDE SEQUENCE [LARGE SCALE GENOMIC DNA]</scope>
    <source>
        <strain evidence="4">F 1598</strain>
    </source>
</reference>
<dbReference type="EMBL" id="KN833031">
    <property type="protein sequence ID" value="KIM76835.1"/>
    <property type="molecule type" value="Genomic_DNA"/>
</dbReference>
<accession>A0A0C3EWD5</accession>
<dbReference type="InParanoid" id="A0A0C3EWD5"/>
<feature type="compositionally biased region" description="Basic and acidic residues" evidence="1">
    <location>
        <begin position="479"/>
        <end position="499"/>
    </location>
</feature>
<dbReference type="InterPro" id="IPR054464">
    <property type="entry name" value="ULD_fung"/>
</dbReference>
<name>A0A0C3EWD5_PILCF</name>
<evidence type="ECO:0000313" key="3">
    <source>
        <dbReference type="EMBL" id="KIM76835.1"/>
    </source>
</evidence>
<dbReference type="STRING" id="765440.A0A0C3EWD5"/>
<dbReference type="OrthoDB" id="3271094at2759"/>
<feature type="region of interest" description="Disordered" evidence="1">
    <location>
        <begin position="443"/>
        <end position="507"/>
    </location>
</feature>
<proteinExistence type="predicted"/>
<protein>
    <recommendedName>
        <fullName evidence="2">Ubiquitin-like domain-containing protein</fullName>
    </recommendedName>
</protein>
<evidence type="ECO:0000313" key="4">
    <source>
        <dbReference type="Proteomes" id="UP000054166"/>
    </source>
</evidence>
<dbReference type="Proteomes" id="UP000054166">
    <property type="component" value="Unassembled WGS sequence"/>
</dbReference>
<dbReference type="Pfam" id="PF22893">
    <property type="entry name" value="ULD_2"/>
    <property type="match status" value="1"/>
</dbReference>
<evidence type="ECO:0000259" key="2">
    <source>
        <dbReference type="Pfam" id="PF22893"/>
    </source>
</evidence>
<dbReference type="AlphaFoldDB" id="A0A0C3EWD5"/>
<gene>
    <name evidence="3" type="ORF">PILCRDRAFT_12533</name>
</gene>